<dbReference type="Proteomes" id="UP001054889">
    <property type="component" value="Unassembled WGS sequence"/>
</dbReference>
<organism evidence="1 2">
    <name type="scientific">Eleusine coracana subsp. coracana</name>
    <dbReference type="NCBI Taxonomy" id="191504"/>
    <lineage>
        <taxon>Eukaryota</taxon>
        <taxon>Viridiplantae</taxon>
        <taxon>Streptophyta</taxon>
        <taxon>Embryophyta</taxon>
        <taxon>Tracheophyta</taxon>
        <taxon>Spermatophyta</taxon>
        <taxon>Magnoliopsida</taxon>
        <taxon>Liliopsida</taxon>
        <taxon>Poales</taxon>
        <taxon>Poaceae</taxon>
        <taxon>PACMAD clade</taxon>
        <taxon>Chloridoideae</taxon>
        <taxon>Cynodonteae</taxon>
        <taxon>Eleusininae</taxon>
        <taxon>Eleusine</taxon>
    </lineage>
</organism>
<comment type="caution">
    <text evidence="1">The sequence shown here is derived from an EMBL/GenBank/DDBJ whole genome shotgun (WGS) entry which is preliminary data.</text>
</comment>
<reference evidence="1" key="1">
    <citation type="journal article" date="2018" name="DNA Res.">
        <title>Multiple hybrid de novo genome assembly of finger millet, an orphan allotetraploid crop.</title>
        <authorList>
            <person name="Hatakeyama M."/>
            <person name="Aluri S."/>
            <person name="Balachadran M.T."/>
            <person name="Sivarajan S.R."/>
            <person name="Patrignani A."/>
            <person name="Gruter S."/>
            <person name="Poveda L."/>
            <person name="Shimizu-Inatsugi R."/>
            <person name="Baeten J."/>
            <person name="Francoijs K.J."/>
            <person name="Nataraja K.N."/>
            <person name="Reddy Y.A.N."/>
            <person name="Phadnis S."/>
            <person name="Ravikumar R.L."/>
            <person name="Schlapbach R."/>
            <person name="Sreeman S.M."/>
            <person name="Shimizu K.K."/>
        </authorList>
    </citation>
    <scope>NUCLEOTIDE SEQUENCE</scope>
</reference>
<reference evidence="1" key="2">
    <citation type="submission" date="2021-12" db="EMBL/GenBank/DDBJ databases">
        <title>Resequencing data analysis of finger millet.</title>
        <authorList>
            <person name="Hatakeyama M."/>
            <person name="Aluri S."/>
            <person name="Balachadran M.T."/>
            <person name="Sivarajan S.R."/>
            <person name="Poveda L."/>
            <person name="Shimizu-Inatsugi R."/>
            <person name="Schlapbach R."/>
            <person name="Sreeman S.M."/>
            <person name="Shimizu K.K."/>
        </authorList>
    </citation>
    <scope>NUCLEOTIDE SEQUENCE</scope>
</reference>
<gene>
    <name evidence="1" type="primary">gb21977</name>
    <name evidence="1" type="ORF">PR202_gb21977</name>
</gene>
<dbReference type="EMBL" id="BQKI01000084">
    <property type="protein sequence ID" value="GJN33380.1"/>
    <property type="molecule type" value="Genomic_DNA"/>
</dbReference>
<evidence type="ECO:0000313" key="2">
    <source>
        <dbReference type="Proteomes" id="UP001054889"/>
    </source>
</evidence>
<evidence type="ECO:0000313" key="1">
    <source>
        <dbReference type="EMBL" id="GJN33380.1"/>
    </source>
</evidence>
<accession>A0AAV5FEI2</accession>
<sequence>MTDVPNPPSNLHDWSGKVVKTNQLSCIAAAWRHRSRSLICCTSSGSSAEVAALSRPADVSGGGHSDQSVRRCVDSAPGTLVVISGYWTGPDVDDGCGSIEAVLQRIV</sequence>
<name>A0AAV5FEI2_ELECO</name>
<protein>
    <submittedName>
        <fullName evidence="1">Uncharacterized protein</fullName>
    </submittedName>
</protein>
<dbReference type="AlphaFoldDB" id="A0AAV5FEI2"/>
<keyword evidence="2" id="KW-1185">Reference proteome</keyword>
<proteinExistence type="predicted"/>